<keyword evidence="1" id="KW-0472">Membrane</keyword>
<organism evidence="2 3">
    <name type="scientific">Meganyctiphanes norvegica</name>
    <name type="common">Northern krill</name>
    <name type="synonym">Thysanopoda norvegica</name>
    <dbReference type="NCBI Taxonomy" id="48144"/>
    <lineage>
        <taxon>Eukaryota</taxon>
        <taxon>Metazoa</taxon>
        <taxon>Ecdysozoa</taxon>
        <taxon>Arthropoda</taxon>
        <taxon>Crustacea</taxon>
        <taxon>Multicrustacea</taxon>
        <taxon>Malacostraca</taxon>
        <taxon>Eumalacostraca</taxon>
        <taxon>Eucarida</taxon>
        <taxon>Euphausiacea</taxon>
        <taxon>Euphausiidae</taxon>
        <taxon>Meganyctiphanes</taxon>
    </lineage>
</organism>
<dbReference type="EMBL" id="CAXKWB010006430">
    <property type="protein sequence ID" value="CAL4082781.1"/>
    <property type="molecule type" value="Genomic_DNA"/>
</dbReference>
<keyword evidence="3" id="KW-1185">Reference proteome</keyword>
<evidence type="ECO:0000256" key="1">
    <source>
        <dbReference type="SAM" id="Phobius"/>
    </source>
</evidence>
<comment type="caution">
    <text evidence="2">The sequence shown here is derived from an EMBL/GenBank/DDBJ whole genome shotgun (WGS) entry which is preliminary data.</text>
</comment>
<evidence type="ECO:0000313" key="3">
    <source>
        <dbReference type="Proteomes" id="UP001497623"/>
    </source>
</evidence>
<dbReference type="Proteomes" id="UP001497623">
    <property type="component" value="Unassembled WGS sequence"/>
</dbReference>
<protein>
    <submittedName>
        <fullName evidence="2">Uncharacterized protein</fullName>
    </submittedName>
</protein>
<gene>
    <name evidence="2" type="ORF">MNOR_LOCUS11994</name>
</gene>
<sequence>TVCLHPLLHSSISSVRFTEKQHQHRFKMRFFVALLVALCVMLQMLGHSEAAPQPEPVAAPWPNPFAYTWEVAKSFADGAFGTFQASSENKEVTCTTPVPEPTT</sequence>
<keyword evidence="1" id="KW-0812">Transmembrane</keyword>
<reference evidence="2 3" key="1">
    <citation type="submission" date="2024-05" db="EMBL/GenBank/DDBJ databases">
        <authorList>
            <person name="Wallberg A."/>
        </authorList>
    </citation>
    <scope>NUCLEOTIDE SEQUENCE [LARGE SCALE GENOMIC DNA]</scope>
</reference>
<keyword evidence="1" id="KW-1133">Transmembrane helix</keyword>
<proteinExistence type="predicted"/>
<name>A0AAV2QEI6_MEGNR</name>
<dbReference type="AlphaFoldDB" id="A0AAV2QEI6"/>
<accession>A0AAV2QEI6</accession>
<feature type="transmembrane region" description="Helical" evidence="1">
    <location>
        <begin position="26"/>
        <end position="46"/>
    </location>
</feature>
<evidence type="ECO:0000313" key="2">
    <source>
        <dbReference type="EMBL" id="CAL4082781.1"/>
    </source>
</evidence>
<feature type="non-terminal residue" evidence="2">
    <location>
        <position position="1"/>
    </location>
</feature>